<dbReference type="InterPro" id="IPR046373">
    <property type="entry name" value="Acyl-CoA_Oxase/DH_mid-dom_sf"/>
</dbReference>
<dbReference type="InterPro" id="IPR006089">
    <property type="entry name" value="Acyl-CoA_DH_CS"/>
</dbReference>
<dbReference type="InterPro" id="IPR009100">
    <property type="entry name" value="AcylCoA_DH/oxidase_NM_dom_sf"/>
</dbReference>
<protein>
    <submittedName>
        <fullName evidence="10">Butyryl-CoA dehydrogenase</fullName>
    </submittedName>
</protein>
<organism evidence="10 11">
    <name type="scientific">Camelimonas lactis</name>
    <dbReference type="NCBI Taxonomy" id="659006"/>
    <lineage>
        <taxon>Bacteria</taxon>
        <taxon>Pseudomonadati</taxon>
        <taxon>Pseudomonadota</taxon>
        <taxon>Alphaproteobacteria</taxon>
        <taxon>Hyphomicrobiales</taxon>
        <taxon>Chelatococcaceae</taxon>
        <taxon>Camelimonas</taxon>
    </lineage>
</organism>
<feature type="domain" description="Acetyl-CoA dehydrogenase-like C-terminal" evidence="9">
    <location>
        <begin position="470"/>
        <end position="592"/>
    </location>
</feature>
<evidence type="ECO:0000259" key="7">
    <source>
        <dbReference type="Pfam" id="PF02770"/>
    </source>
</evidence>
<gene>
    <name evidence="10" type="ORF">EV666_11838</name>
</gene>
<evidence type="ECO:0000259" key="8">
    <source>
        <dbReference type="Pfam" id="PF02771"/>
    </source>
</evidence>
<evidence type="ECO:0000259" key="9">
    <source>
        <dbReference type="Pfam" id="PF12806"/>
    </source>
</evidence>
<evidence type="ECO:0000256" key="5">
    <source>
        <dbReference type="RuleBase" id="RU362125"/>
    </source>
</evidence>
<dbReference type="OrthoDB" id="9807883at2"/>
<keyword evidence="4 5" id="KW-0274">FAD</keyword>
<dbReference type="Pfam" id="PF02771">
    <property type="entry name" value="Acyl-CoA_dh_N"/>
    <property type="match status" value="1"/>
</dbReference>
<dbReference type="EMBL" id="SLWL01000018">
    <property type="protein sequence ID" value="TCO09431.1"/>
    <property type="molecule type" value="Genomic_DNA"/>
</dbReference>
<dbReference type="GO" id="GO:0050660">
    <property type="term" value="F:flavin adenine dinucleotide binding"/>
    <property type="evidence" value="ECO:0007669"/>
    <property type="project" value="InterPro"/>
</dbReference>
<dbReference type="InterPro" id="IPR006091">
    <property type="entry name" value="Acyl-CoA_Oxase/DH_mid-dom"/>
</dbReference>
<sequence length="600" mass="65126">MSLIVDRRDLDFVLFEMLDAGRLAERPQFAQYDRAAMDQILDTAQALAEEVFLPIAAEVDANEPRFVNGQVEQPAATGAALRAWADAGFFGLAFDEAVGGLQAPWTLYTAATGMAVAANTPVTNYAFLTVAAANLLNAFGSETLKRLYLPAMIEGRWFGTMCLSEPQAGSSLGDIRTMATPRGDGTYAVRGNKMWISGGEQAITDNIVHMVLAKLPDAPPGSRGISLFLVPKMRVDDDGNITGPNNIALAGLNHKLGQRATTNCLLNFGEAGETIGWMIGEPNRGLEQMFHMMNEARIGVGHAATMAGLAGYLHSADYARTRLQGRPADSRNPASPQVPIIRHADVRRMLLSQKAAVEGAQALCLFCSKLVDDAATTTDAATRERAGRLLGLLTPVVKSWPSEHCLEANKWAIQILGGYGYTRDYPLERLYRDNRLNHIHEGTFAIQGMDLLGRKIGADGGETLREMIGVIRQTLDGARAFAQLGPDCARMDSALAALESATRALLACQDPERRTANATIFLDAFGHVTLGWIWLWQASLAEARLADPALSEADRLFYFGKRQACRYFSLHELPHAVARFALCESLESPALDCAPEIFGE</sequence>
<evidence type="ECO:0000313" key="11">
    <source>
        <dbReference type="Proteomes" id="UP000294881"/>
    </source>
</evidence>
<dbReference type="SUPFAM" id="SSF56645">
    <property type="entry name" value="Acyl-CoA dehydrogenase NM domain-like"/>
    <property type="match status" value="1"/>
</dbReference>
<proteinExistence type="inferred from homology"/>
<feature type="domain" description="Acyl-CoA oxidase/dehydrogenase middle" evidence="7">
    <location>
        <begin position="161"/>
        <end position="264"/>
    </location>
</feature>
<evidence type="ECO:0000259" key="6">
    <source>
        <dbReference type="Pfam" id="PF00441"/>
    </source>
</evidence>
<dbReference type="PANTHER" id="PTHR42803">
    <property type="entry name" value="ACYL-COA DEHYDROGENASE"/>
    <property type="match status" value="1"/>
</dbReference>
<comment type="similarity">
    <text evidence="2 5">Belongs to the acyl-CoA dehydrogenase family.</text>
</comment>
<comment type="caution">
    <text evidence="10">The sequence shown here is derived from an EMBL/GenBank/DDBJ whole genome shotgun (WGS) entry which is preliminary data.</text>
</comment>
<dbReference type="Pfam" id="PF00441">
    <property type="entry name" value="Acyl-CoA_dh_1"/>
    <property type="match status" value="1"/>
</dbReference>
<dbReference type="AlphaFoldDB" id="A0A4R2GKP1"/>
<evidence type="ECO:0000256" key="2">
    <source>
        <dbReference type="ARBA" id="ARBA00009347"/>
    </source>
</evidence>
<comment type="cofactor">
    <cofactor evidence="1 5">
        <name>FAD</name>
        <dbReference type="ChEBI" id="CHEBI:57692"/>
    </cofactor>
</comment>
<dbReference type="Pfam" id="PF12806">
    <property type="entry name" value="Acyl-CoA_dh_C"/>
    <property type="match status" value="1"/>
</dbReference>
<dbReference type="RefSeq" id="WP_132010322.1">
    <property type="nucleotide sequence ID" value="NZ_JBHUNN010000001.1"/>
</dbReference>
<dbReference type="Gene3D" id="2.40.110.10">
    <property type="entry name" value="Butyryl-CoA Dehydrogenase, subunit A, domain 2"/>
    <property type="match status" value="1"/>
</dbReference>
<keyword evidence="11" id="KW-1185">Reference proteome</keyword>
<dbReference type="Pfam" id="PF02770">
    <property type="entry name" value="Acyl-CoA_dh_M"/>
    <property type="match status" value="1"/>
</dbReference>
<evidence type="ECO:0000313" key="10">
    <source>
        <dbReference type="EMBL" id="TCO09431.1"/>
    </source>
</evidence>
<evidence type="ECO:0000256" key="1">
    <source>
        <dbReference type="ARBA" id="ARBA00001974"/>
    </source>
</evidence>
<dbReference type="GO" id="GO:0003995">
    <property type="term" value="F:acyl-CoA dehydrogenase activity"/>
    <property type="evidence" value="ECO:0007669"/>
    <property type="project" value="InterPro"/>
</dbReference>
<dbReference type="Gene3D" id="1.20.140.10">
    <property type="entry name" value="Butyryl-CoA Dehydrogenase, subunit A, domain 3"/>
    <property type="match status" value="1"/>
</dbReference>
<dbReference type="InterPro" id="IPR037069">
    <property type="entry name" value="AcylCoA_DH/ox_N_sf"/>
</dbReference>
<dbReference type="SUPFAM" id="SSF47203">
    <property type="entry name" value="Acyl-CoA dehydrogenase C-terminal domain-like"/>
    <property type="match status" value="1"/>
</dbReference>
<evidence type="ECO:0000256" key="4">
    <source>
        <dbReference type="ARBA" id="ARBA00022827"/>
    </source>
</evidence>
<evidence type="ECO:0000256" key="3">
    <source>
        <dbReference type="ARBA" id="ARBA00022630"/>
    </source>
</evidence>
<dbReference type="InterPro" id="IPR025878">
    <property type="entry name" value="Acyl-CoA_dh-like_C_dom"/>
</dbReference>
<dbReference type="Gene3D" id="1.10.540.10">
    <property type="entry name" value="Acyl-CoA dehydrogenase/oxidase, N-terminal domain"/>
    <property type="match status" value="1"/>
</dbReference>
<feature type="domain" description="Acyl-CoA dehydrogenase/oxidase N-terminal" evidence="8">
    <location>
        <begin position="38"/>
        <end position="155"/>
    </location>
</feature>
<dbReference type="InterPro" id="IPR036250">
    <property type="entry name" value="AcylCo_DH-like_C"/>
</dbReference>
<name>A0A4R2GKP1_9HYPH</name>
<accession>A0A4R2GKP1</accession>
<dbReference type="PANTHER" id="PTHR42803:SF3">
    <property type="entry name" value="ACYL-COA DEHYDROGENASE-RELATED"/>
    <property type="match status" value="1"/>
</dbReference>
<dbReference type="InterPro" id="IPR013786">
    <property type="entry name" value="AcylCoA_DH/ox_N"/>
</dbReference>
<reference evidence="10 11" key="1">
    <citation type="submission" date="2019-03" db="EMBL/GenBank/DDBJ databases">
        <title>Genomic Encyclopedia of Type Strains, Phase IV (KMG-IV): sequencing the most valuable type-strain genomes for metagenomic binning, comparative biology and taxonomic classification.</title>
        <authorList>
            <person name="Goeker M."/>
        </authorList>
    </citation>
    <scope>NUCLEOTIDE SEQUENCE [LARGE SCALE GENOMIC DNA]</scope>
    <source>
        <strain evidence="10 11">DSM 22958</strain>
    </source>
</reference>
<dbReference type="InterPro" id="IPR052166">
    <property type="entry name" value="Diverse_Acyl-CoA_DH"/>
</dbReference>
<dbReference type="Proteomes" id="UP000294881">
    <property type="component" value="Unassembled WGS sequence"/>
</dbReference>
<dbReference type="PROSITE" id="PS00073">
    <property type="entry name" value="ACYL_COA_DH_2"/>
    <property type="match status" value="1"/>
</dbReference>
<dbReference type="InterPro" id="IPR009075">
    <property type="entry name" value="AcylCo_DH/oxidase_C"/>
</dbReference>
<keyword evidence="3 5" id="KW-0285">Flavoprotein</keyword>
<keyword evidence="5" id="KW-0560">Oxidoreductase</keyword>
<feature type="domain" description="Acyl-CoA dehydrogenase/oxidase C-terminal" evidence="6">
    <location>
        <begin position="283"/>
        <end position="450"/>
    </location>
</feature>